<feature type="domain" description="AMP-dependent synthetase/ligase" evidence="3">
    <location>
        <begin position="10"/>
        <end position="377"/>
    </location>
</feature>
<reference evidence="6" key="2">
    <citation type="journal article" date="2024" name="Nature">
        <title>Anoxygenic phototroph of the Chloroflexota uses a type I reaction centre.</title>
        <authorList>
            <person name="Tsuji J.M."/>
            <person name="Shaw N.A."/>
            <person name="Nagashima S."/>
            <person name="Venkiteswaran J.J."/>
            <person name="Schiff S.L."/>
            <person name="Watanabe T."/>
            <person name="Fukui M."/>
            <person name="Hanada S."/>
            <person name="Tank M."/>
            <person name="Neufeld J.D."/>
        </authorList>
    </citation>
    <scope>NUCLEOTIDE SEQUENCE</scope>
    <source>
        <strain evidence="6">L227-S17</strain>
    </source>
</reference>
<evidence type="ECO:0000256" key="2">
    <source>
        <dbReference type="ARBA" id="ARBA00022598"/>
    </source>
</evidence>
<dbReference type="EMBL" id="CP128399">
    <property type="protein sequence ID" value="WJW67065.1"/>
    <property type="molecule type" value="Genomic_DNA"/>
</dbReference>
<dbReference type="NCBIfam" id="NF004837">
    <property type="entry name" value="PRK06187.1"/>
    <property type="match status" value="1"/>
</dbReference>
<dbReference type="GO" id="GO:0016878">
    <property type="term" value="F:acid-thiol ligase activity"/>
    <property type="evidence" value="ECO:0007669"/>
    <property type="project" value="UniProtKB-ARBA"/>
</dbReference>
<dbReference type="CDD" id="cd05936">
    <property type="entry name" value="FC-FACS_FadD_like"/>
    <property type="match status" value="1"/>
</dbReference>
<protein>
    <submittedName>
        <fullName evidence="5">Long-chain fatty acid--CoA ligase</fullName>
    </submittedName>
</protein>
<feature type="domain" description="AMP-binding enzyme C-terminal" evidence="4">
    <location>
        <begin position="428"/>
        <end position="504"/>
    </location>
</feature>
<dbReference type="SUPFAM" id="SSF56801">
    <property type="entry name" value="Acetyl-CoA synthetase-like"/>
    <property type="match status" value="1"/>
</dbReference>
<dbReference type="Gene3D" id="3.40.50.12780">
    <property type="entry name" value="N-terminal domain of ligase-like"/>
    <property type="match status" value="1"/>
</dbReference>
<dbReference type="Proteomes" id="UP000521676">
    <property type="component" value="Unassembled WGS sequence"/>
</dbReference>
<dbReference type="InterPro" id="IPR050237">
    <property type="entry name" value="ATP-dep_AMP-bd_enzyme"/>
</dbReference>
<comment type="similarity">
    <text evidence="1">Belongs to the ATP-dependent AMP-binding enzyme family.</text>
</comment>
<reference evidence="5 7" key="1">
    <citation type="submission" date="2020-06" db="EMBL/GenBank/DDBJ databases">
        <title>Anoxygenic phototrophic Chloroflexota member uses a Type I reaction center.</title>
        <authorList>
            <person name="Tsuji J.M."/>
            <person name="Shaw N.A."/>
            <person name="Nagashima S."/>
            <person name="Venkiteswaran J."/>
            <person name="Schiff S.L."/>
            <person name="Hanada S."/>
            <person name="Tank M."/>
            <person name="Neufeld J.D."/>
        </authorList>
    </citation>
    <scope>NUCLEOTIDE SEQUENCE [LARGE SCALE GENOMIC DNA]</scope>
    <source>
        <strain evidence="5">L227-S17</strain>
    </source>
</reference>
<dbReference type="InterPro" id="IPR025110">
    <property type="entry name" value="AMP-bd_C"/>
</dbReference>
<keyword evidence="2 5" id="KW-0436">Ligase</keyword>
<dbReference type="PANTHER" id="PTHR43767:SF1">
    <property type="entry name" value="NONRIBOSOMAL PEPTIDE SYNTHASE PES1 (EUROFUNG)-RELATED"/>
    <property type="match status" value="1"/>
</dbReference>
<dbReference type="InterPro" id="IPR000873">
    <property type="entry name" value="AMP-dep_synth/lig_dom"/>
</dbReference>
<organism evidence="5 7">
    <name type="scientific">Candidatus Chlorohelix allophototropha</name>
    <dbReference type="NCBI Taxonomy" id="3003348"/>
    <lineage>
        <taxon>Bacteria</taxon>
        <taxon>Bacillati</taxon>
        <taxon>Chloroflexota</taxon>
        <taxon>Chloroflexia</taxon>
        <taxon>Candidatus Chloroheliales</taxon>
        <taxon>Candidatus Chloroheliaceae</taxon>
        <taxon>Candidatus Chlorohelix</taxon>
    </lineage>
</organism>
<dbReference type="PANTHER" id="PTHR43767">
    <property type="entry name" value="LONG-CHAIN-FATTY-ACID--COA LIGASE"/>
    <property type="match status" value="1"/>
</dbReference>
<proteinExistence type="inferred from homology"/>
<dbReference type="Gene3D" id="3.30.300.30">
    <property type="match status" value="1"/>
</dbReference>
<dbReference type="Pfam" id="PF13193">
    <property type="entry name" value="AMP-binding_C"/>
    <property type="match status" value="1"/>
</dbReference>
<evidence type="ECO:0000259" key="4">
    <source>
        <dbReference type="Pfam" id="PF13193"/>
    </source>
</evidence>
<dbReference type="FunFam" id="3.30.300.30:FF:000008">
    <property type="entry name" value="2,3-dihydroxybenzoate-AMP ligase"/>
    <property type="match status" value="1"/>
</dbReference>
<evidence type="ECO:0000256" key="1">
    <source>
        <dbReference type="ARBA" id="ARBA00006432"/>
    </source>
</evidence>
<accession>A0A8T7M2C9</accession>
<evidence type="ECO:0000313" key="8">
    <source>
        <dbReference type="Proteomes" id="UP001431572"/>
    </source>
</evidence>
<evidence type="ECO:0000259" key="3">
    <source>
        <dbReference type="Pfam" id="PF00501"/>
    </source>
</evidence>
<dbReference type="EMBL" id="JACATZ010000001">
    <property type="protein sequence ID" value="NWJ45186.1"/>
    <property type="molecule type" value="Genomic_DNA"/>
</dbReference>
<name>A0A8T7M2C9_9CHLR</name>
<dbReference type="AlphaFoldDB" id="A0A8T7M2C9"/>
<dbReference type="RefSeq" id="WP_341468960.1">
    <property type="nucleotide sequence ID" value="NZ_CP128399.1"/>
</dbReference>
<dbReference type="InterPro" id="IPR042099">
    <property type="entry name" value="ANL_N_sf"/>
</dbReference>
<dbReference type="InterPro" id="IPR045851">
    <property type="entry name" value="AMP-bd_C_sf"/>
</dbReference>
<evidence type="ECO:0000313" key="6">
    <source>
        <dbReference type="EMBL" id="WJW67065.1"/>
    </source>
</evidence>
<evidence type="ECO:0000313" key="7">
    <source>
        <dbReference type="Proteomes" id="UP000521676"/>
    </source>
</evidence>
<evidence type="ECO:0000313" key="5">
    <source>
        <dbReference type="EMBL" id="NWJ45186.1"/>
    </source>
</evidence>
<dbReference type="Pfam" id="PF00501">
    <property type="entry name" value="AMP-binding"/>
    <property type="match status" value="1"/>
</dbReference>
<dbReference type="Proteomes" id="UP001431572">
    <property type="component" value="Chromosome 1"/>
</dbReference>
<dbReference type="InterPro" id="IPR020845">
    <property type="entry name" value="AMP-binding_CS"/>
</dbReference>
<sequence>MSLNMAMLLTESVRNNATRNAILFDAFKMSYAELHGASNKIANILTGMGLEQGQKVALLLPNIPQFLVCYYGILKAGGVVVPLNVLFKTNEVAYHLEDSESIALFVWESFLGEALPGFRQAETCHKLIVVNAPGNTAKPEGNDIYSFNELMASASPSFDIVQTNSDDTAIILYTSGTTGKPKGAELSHFNIFMNVRSITHELGITWSNEDVGLAALPLFHSFGQTCVMNSIISVGGTLSLMPRFDPVKAFEIIERDRVTIFSGVPTMYFYLLNHPDRKKHDLTSLRMCSSGGAAIPVEILNYWKREFNFDILEGYGLSETSPVASFNVTFKEPKAGSVGIPIWGVEMAIMNEKGEKLPPEEIGEIAIRGHNVMKGYYRKPEATAECIRGNGWFYTGDIGKVDKDGYFFIVDRVKDMIIRGGFNVYPREIEELLYSHPAVAECAVVGVPDVVHGEEIKAVVVLKDNASASEDELREYCRERIAAYKYPRYIEVRREQLPKNATGKILKRELRTLD</sequence>
<dbReference type="PROSITE" id="PS00455">
    <property type="entry name" value="AMP_BINDING"/>
    <property type="match status" value="1"/>
</dbReference>
<keyword evidence="8" id="KW-1185">Reference proteome</keyword>
<gene>
    <name evidence="5" type="ORF">HXX08_04825</name>
    <name evidence="6" type="ORF">OZ401_000313</name>
</gene>